<dbReference type="RefSeq" id="WP_042018106.1">
    <property type="nucleotide sequence ID" value="NZ_CDBW01000003.1"/>
</dbReference>
<dbReference type="GeneID" id="58920595"/>
<evidence type="ECO:0000313" key="3">
    <source>
        <dbReference type="Proteomes" id="UP000179934"/>
    </source>
</evidence>
<dbReference type="SUPFAM" id="SSF51206">
    <property type="entry name" value="cAMP-binding domain-like"/>
    <property type="match status" value="1"/>
</dbReference>
<accession>A0A1S2D6L0</accession>
<dbReference type="InterPro" id="IPR018490">
    <property type="entry name" value="cNMP-bd_dom_sf"/>
</dbReference>
<dbReference type="Proteomes" id="UP000179934">
    <property type="component" value="Unassembled WGS sequence"/>
</dbReference>
<comment type="caution">
    <text evidence="2">The sequence shown here is derived from an EMBL/GenBank/DDBJ whole genome shotgun (WGS) entry which is preliminary data.</text>
</comment>
<gene>
    <name evidence="2" type="ORF">BJD16_08510</name>
</gene>
<dbReference type="CDD" id="cd00038">
    <property type="entry name" value="CAP_ED"/>
    <property type="match status" value="1"/>
</dbReference>
<protein>
    <submittedName>
        <fullName evidence="2">Cyclic nucleotide-binding protein</fullName>
    </submittedName>
</protein>
<dbReference type="Pfam" id="PF00027">
    <property type="entry name" value="cNMP_binding"/>
    <property type="match status" value="1"/>
</dbReference>
<dbReference type="InterPro" id="IPR000595">
    <property type="entry name" value="cNMP-bd_dom"/>
</dbReference>
<dbReference type="OrthoDB" id="9798104at2"/>
<dbReference type="Gene3D" id="2.60.120.10">
    <property type="entry name" value="Jelly Rolls"/>
    <property type="match status" value="1"/>
</dbReference>
<dbReference type="EMBL" id="MKFU01000003">
    <property type="protein sequence ID" value="OHY95501.1"/>
    <property type="molecule type" value="Genomic_DNA"/>
</dbReference>
<evidence type="ECO:0000313" key="2">
    <source>
        <dbReference type="EMBL" id="OHY95501.1"/>
    </source>
</evidence>
<sequence length="191" mass="21532">MTPSPQAPTLAAFLCAMGLDAALSASLCLRLPRLTLHAGQALLAQGAEQDSAFYIEAGIARACHYTRDGQERCKEFYFEGELCLLYDSWLTGSPARYQLEALTELQVVRVPLALLDEPAWQPVCMALLRQQLGYKERKEAFLLLHSPEDRYRELCHTFPHWPARLTQVQLANYIGISPVTLSRIRRRINTG</sequence>
<reference evidence="2 3" key="1">
    <citation type="submission" date="2016-09" db="EMBL/GenBank/DDBJ databases">
        <title>Draft Genome Sequence of Aeromonas sobria Strain 08005, Isolated from Sick Rana catesbeiana.</title>
        <authorList>
            <person name="Yang Q."/>
        </authorList>
    </citation>
    <scope>NUCLEOTIDE SEQUENCE [LARGE SCALE GENOMIC DNA]</scope>
    <source>
        <strain evidence="2 3">08005</strain>
    </source>
</reference>
<evidence type="ECO:0000259" key="1">
    <source>
        <dbReference type="Pfam" id="PF00027"/>
    </source>
</evidence>
<dbReference type="AlphaFoldDB" id="A0A1S2D6L0"/>
<dbReference type="STRING" id="646.BJD16_08510"/>
<proteinExistence type="predicted"/>
<organism evidence="2 3">
    <name type="scientific">Aeromonas sobria</name>
    <dbReference type="NCBI Taxonomy" id="646"/>
    <lineage>
        <taxon>Bacteria</taxon>
        <taxon>Pseudomonadati</taxon>
        <taxon>Pseudomonadota</taxon>
        <taxon>Gammaproteobacteria</taxon>
        <taxon>Aeromonadales</taxon>
        <taxon>Aeromonadaceae</taxon>
        <taxon>Aeromonas</taxon>
    </lineage>
</organism>
<name>A0A1S2D6L0_AERSO</name>
<dbReference type="InterPro" id="IPR014710">
    <property type="entry name" value="RmlC-like_jellyroll"/>
</dbReference>
<feature type="domain" description="Cyclic nucleotide-binding" evidence="1">
    <location>
        <begin position="35"/>
        <end position="113"/>
    </location>
</feature>